<dbReference type="AlphaFoldDB" id="A0A1A6C4R4"/>
<name>A0A1A6C4R4_9GAMM</name>
<comment type="caution">
    <text evidence="4">The sequence shown here is derived from an EMBL/GenBank/DDBJ whole genome shotgun (WGS) entry which is preliminary data.</text>
</comment>
<keyword evidence="1" id="KW-0812">Transmembrane</keyword>
<dbReference type="InterPro" id="IPR025205">
    <property type="entry name" value="PilX/PilW_C"/>
</dbReference>
<dbReference type="Pfam" id="PF14341">
    <property type="entry name" value="PilX_N"/>
    <property type="match status" value="1"/>
</dbReference>
<protein>
    <submittedName>
        <fullName evidence="4">Type IV fimbrial biogenesis protein PilX</fullName>
    </submittedName>
</protein>
<feature type="domain" description="Type 4 fimbrial biogenesis protein PilX N-terminal" evidence="3">
    <location>
        <begin position="20"/>
        <end position="69"/>
    </location>
</feature>
<dbReference type="Pfam" id="PF13681">
    <property type="entry name" value="PilX"/>
    <property type="match status" value="1"/>
</dbReference>
<evidence type="ECO:0000259" key="3">
    <source>
        <dbReference type="Pfam" id="PF14341"/>
    </source>
</evidence>
<keyword evidence="5" id="KW-1185">Reference proteome</keyword>
<gene>
    <name evidence="4" type="ORF">Thpro_021872</name>
</gene>
<dbReference type="EMBL" id="JQSG02000003">
    <property type="protein sequence ID" value="OBS09544.1"/>
    <property type="molecule type" value="Genomic_DNA"/>
</dbReference>
<evidence type="ECO:0000313" key="4">
    <source>
        <dbReference type="EMBL" id="OBS09544.1"/>
    </source>
</evidence>
<evidence type="ECO:0000256" key="1">
    <source>
        <dbReference type="SAM" id="Phobius"/>
    </source>
</evidence>
<feature type="transmembrane region" description="Helical" evidence="1">
    <location>
        <begin position="21"/>
        <end position="42"/>
    </location>
</feature>
<proteinExistence type="predicted"/>
<feature type="domain" description="PilX/PilW C-terminal" evidence="2">
    <location>
        <begin position="101"/>
        <end position="181"/>
    </location>
</feature>
<evidence type="ECO:0000313" key="5">
    <source>
        <dbReference type="Proteomes" id="UP000029273"/>
    </source>
</evidence>
<dbReference type="InterPro" id="IPR025746">
    <property type="entry name" value="PilX_N_dom"/>
</dbReference>
<reference evidence="4 5" key="1">
    <citation type="journal article" date="2014" name="Genome Announc.">
        <title>Draft Genome Sequence of the Iron-Oxidizing, Acidophilic, and Halotolerant 'Thiobacillus prosperus' Type Strain DSM 5130.</title>
        <authorList>
            <person name="Ossandon F.J."/>
            <person name="Cardenas J.P."/>
            <person name="Corbett M."/>
            <person name="Quatrini R."/>
            <person name="Holmes D.S."/>
            <person name="Watkin E."/>
        </authorList>
    </citation>
    <scope>NUCLEOTIDE SEQUENCE [LARGE SCALE GENOMIC DNA]</scope>
    <source>
        <strain evidence="4 5">DSM 5130</strain>
    </source>
</reference>
<keyword evidence="1" id="KW-1133">Transmembrane helix</keyword>
<keyword evidence="1" id="KW-0472">Membrane</keyword>
<dbReference type="Proteomes" id="UP000029273">
    <property type="component" value="Unassembled WGS sequence"/>
</dbReference>
<sequence length="198" mass="20490">MMNNARHAVDASCRTHARERGFALVVSLLILVILTLLGVSMFGNVGLQERMAGNTREKNRAFAAAQTALQYAQWWLTQGANATQGVVCNNAPSPSAPIRVCSNQLSSATTVPWTTASTYQPQSGVMTFSSSGGVNTYNSAPQFYIQYIGPGIGTGGSLYRITAWGSGGNANAVAVVQSVYLVGGGGGGHTAANNLGGS</sequence>
<organism evidence="4 5">
    <name type="scientific">Acidihalobacter prosperus</name>
    <dbReference type="NCBI Taxonomy" id="160660"/>
    <lineage>
        <taxon>Bacteria</taxon>
        <taxon>Pseudomonadati</taxon>
        <taxon>Pseudomonadota</taxon>
        <taxon>Gammaproteobacteria</taxon>
        <taxon>Chromatiales</taxon>
        <taxon>Ectothiorhodospiraceae</taxon>
        <taxon>Acidihalobacter</taxon>
    </lineage>
</organism>
<evidence type="ECO:0000259" key="2">
    <source>
        <dbReference type="Pfam" id="PF13681"/>
    </source>
</evidence>
<accession>A0A1A6C4R4</accession>